<evidence type="ECO:0000313" key="1">
    <source>
        <dbReference type="EMBL" id="CAA2620490.1"/>
    </source>
</evidence>
<dbReference type="EMBL" id="CACRZD030000005">
    <property type="protein sequence ID" value="CAA6660240.1"/>
    <property type="molecule type" value="Genomic_DNA"/>
</dbReference>
<name>A0A7I8IQN1_SPIIN</name>
<organism evidence="1">
    <name type="scientific">Spirodela intermedia</name>
    <name type="common">Intermediate duckweed</name>
    <dbReference type="NCBI Taxonomy" id="51605"/>
    <lineage>
        <taxon>Eukaryota</taxon>
        <taxon>Viridiplantae</taxon>
        <taxon>Streptophyta</taxon>
        <taxon>Embryophyta</taxon>
        <taxon>Tracheophyta</taxon>
        <taxon>Spermatophyta</taxon>
        <taxon>Magnoliopsida</taxon>
        <taxon>Liliopsida</taxon>
        <taxon>Araceae</taxon>
        <taxon>Lemnoideae</taxon>
        <taxon>Spirodela</taxon>
    </lineage>
</organism>
<keyword evidence="2" id="KW-1185">Reference proteome</keyword>
<dbReference type="EMBL" id="LR743592">
    <property type="protein sequence ID" value="CAA2620490.1"/>
    <property type="molecule type" value="Genomic_DNA"/>
</dbReference>
<protein>
    <submittedName>
        <fullName evidence="1">Uncharacterized protein</fullName>
    </submittedName>
</protein>
<proteinExistence type="predicted"/>
<evidence type="ECO:0000313" key="2">
    <source>
        <dbReference type="Proteomes" id="UP001189122"/>
    </source>
</evidence>
<sequence length="38" mass="4414">MTRRPAHAPPVNGHTFDWELQKNYGHSSLSVFVPPLYY</sequence>
<gene>
    <name evidence="1" type="ORF">SI7747_05006659</name>
</gene>
<reference evidence="1 2" key="1">
    <citation type="submission" date="2019-12" db="EMBL/GenBank/DDBJ databases">
        <authorList>
            <person name="Scholz U."/>
            <person name="Mascher M."/>
            <person name="Fiebig A."/>
        </authorList>
    </citation>
    <scope>NUCLEOTIDE SEQUENCE</scope>
</reference>
<dbReference type="AlphaFoldDB" id="A0A7I8IQN1"/>
<dbReference type="Proteomes" id="UP001189122">
    <property type="component" value="Unassembled WGS sequence"/>
</dbReference>
<accession>A0A7I8IQN1</accession>